<dbReference type="AlphaFoldDB" id="A0A2I1HUU9"/>
<gene>
    <name evidence="1" type="ORF">RhiirA4_489510</name>
</gene>
<organism evidence="1 2">
    <name type="scientific">Rhizophagus irregularis</name>
    <dbReference type="NCBI Taxonomy" id="588596"/>
    <lineage>
        <taxon>Eukaryota</taxon>
        <taxon>Fungi</taxon>
        <taxon>Fungi incertae sedis</taxon>
        <taxon>Mucoromycota</taxon>
        <taxon>Glomeromycotina</taxon>
        <taxon>Glomeromycetes</taxon>
        <taxon>Glomerales</taxon>
        <taxon>Glomeraceae</taxon>
        <taxon>Rhizophagus</taxon>
    </lineage>
</organism>
<evidence type="ECO:0000313" key="2">
    <source>
        <dbReference type="Proteomes" id="UP000234323"/>
    </source>
</evidence>
<keyword evidence="2" id="KW-1185">Reference proteome</keyword>
<comment type="caution">
    <text evidence="1">The sequence shown here is derived from an EMBL/GenBank/DDBJ whole genome shotgun (WGS) entry which is preliminary data.</text>
</comment>
<proteinExistence type="predicted"/>
<dbReference type="EMBL" id="LLXI01007640">
    <property type="protein sequence ID" value="PKY62651.1"/>
    <property type="molecule type" value="Genomic_DNA"/>
</dbReference>
<reference evidence="1 2" key="1">
    <citation type="submission" date="2015-10" db="EMBL/GenBank/DDBJ databases">
        <title>Genome analyses suggest a sexual origin of heterokaryosis in a supposedly ancient asexual fungus.</title>
        <authorList>
            <person name="Ropars J."/>
            <person name="Sedzielewska K."/>
            <person name="Noel J."/>
            <person name="Charron P."/>
            <person name="Farinelli L."/>
            <person name="Marton T."/>
            <person name="Kruger M."/>
            <person name="Pelin A."/>
            <person name="Brachmann A."/>
            <person name="Corradi N."/>
        </authorList>
    </citation>
    <scope>NUCLEOTIDE SEQUENCE [LARGE SCALE GENOMIC DNA]</scope>
    <source>
        <strain evidence="1 2">A4</strain>
    </source>
</reference>
<dbReference type="Proteomes" id="UP000234323">
    <property type="component" value="Unassembled WGS sequence"/>
</dbReference>
<sequence length="74" mass="8746">MIFNGRIFHEAIKGLVNKRLLYEINNNLFKDAIKEFELSKGINRNVKRMGNRNGSLIDCYGVKQKFIKDTLDRW</sequence>
<accession>A0A2I1HUU9</accession>
<protein>
    <submittedName>
        <fullName evidence="1">Uncharacterized protein</fullName>
    </submittedName>
</protein>
<evidence type="ECO:0000313" key="1">
    <source>
        <dbReference type="EMBL" id="PKY62651.1"/>
    </source>
</evidence>
<name>A0A2I1HUU9_9GLOM</name>